<evidence type="ECO:0000256" key="2">
    <source>
        <dbReference type="ARBA" id="ARBA00022977"/>
    </source>
</evidence>
<dbReference type="Proteomes" id="UP000614200">
    <property type="component" value="Unassembled WGS sequence"/>
</dbReference>
<dbReference type="InterPro" id="IPR022998">
    <property type="entry name" value="ThiamineP_synth_TenI"/>
</dbReference>
<evidence type="ECO:0000259" key="3">
    <source>
        <dbReference type="Pfam" id="PF02581"/>
    </source>
</evidence>
<keyword evidence="5" id="KW-1185">Reference proteome</keyword>
<reference evidence="4 5" key="1">
    <citation type="submission" date="2020-11" db="EMBL/GenBank/DDBJ databases">
        <title>Fusibacter basophilias sp. nov.</title>
        <authorList>
            <person name="Qiu D."/>
        </authorList>
    </citation>
    <scope>NUCLEOTIDE SEQUENCE [LARGE SCALE GENOMIC DNA]</scope>
    <source>
        <strain evidence="4 5">Q10-2</strain>
    </source>
</reference>
<comment type="caution">
    <text evidence="4">The sequence shown here is derived from an EMBL/GenBank/DDBJ whole genome shotgun (WGS) entry which is preliminary data.</text>
</comment>
<accession>A0ABR9ZPS2</accession>
<dbReference type="EMBL" id="JADKNH010000002">
    <property type="protein sequence ID" value="MBF4692455.1"/>
    <property type="molecule type" value="Genomic_DNA"/>
</dbReference>
<dbReference type="CDD" id="cd00564">
    <property type="entry name" value="TMP_TenI"/>
    <property type="match status" value="1"/>
</dbReference>
<evidence type="ECO:0000256" key="1">
    <source>
        <dbReference type="ARBA" id="ARBA00004948"/>
    </source>
</evidence>
<evidence type="ECO:0000313" key="4">
    <source>
        <dbReference type="EMBL" id="MBF4692455.1"/>
    </source>
</evidence>
<dbReference type="Gene3D" id="3.20.20.70">
    <property type="entry name" value="Aldolase class I"/>
    <property type="match status" value="1"/>
</dbReference>
<evidence type="ECO:0000313" key="5">
    <source>
        <dbReference type="Proteomes" id="UP000614200"/>
    </source>
</evidence>
<name>A0ABR9ZPS2_9FIRM</name>
<dbReference type="InterPro" id="IPR036206">
    <property type="entry name" value="ThiamineP_synth_sf"/>
</dbReference>
<dbReference type="PANTHER" id="PTHR20857:SF15">
    <property type="entry name" value="THIAMINE-PHOSPHATE SYNTHASE"/>
    <property type="match status" value="1"/>
</dbReference>
<dbReference type="InterPro" id="IPR013785">
    <property type="entry name" value="Aldolase_TIM"/>
</dbReference>
<organism evidence="4 5">
    <name type="scientific">Fusibacter ferrireducens</name>
    <dbReference type="NCBI Taxonomy" id="2785058"/>
    <lineage>
        <taxon>Bacteria</taxon>
        <taxon>Bacillati</taxon>
        <taxon>Bacillota</taxon>
        <taxon>Clostridia</taxon>
        <taxon>Eubacteriales</taxon>
        <taxon>Eubacteriales Family XII. Incertae Sedis</taxon>
        <taxon>Fusibacter</taxon>
    </lineage>
</organism>
<proteinExistence type="predicted"/>
<keyword evidence="2" id="KW-0784">Thiamine biosynthesis</keyword>
<protein>
    <submittedName>
        <fullName evidence="4">Thiamine phosphate synthase</fullName>
    </submittedName>
</protein>
<sequence>MIICVTDQASMGFSFLKQFESICNGKPDQVILRAKHLDAYDYEQLAIRCLDIASKHHTRLLLHSHIHLSKKLNHLYIHLPFDQFISEYRVLDEFKIISVAVHSVREAQLAAFLGATQVVAGHVFRTDCKSSIAPRGLSFIKEISSNASIPVMAIGGITPERHKALISAGAKGVCIMSSVMNSPEPEALIRKYKAL</sequence>
<comment type="pathway">
    <text evidence="1">Cofactor biosynthesis; thiamine diphosphate biosynthesis.</text>
</comment>
<dbReference type="RefSeq" id="WP_194700684.1">
    <property type="nucleotide sequence ID" value="NZ_JADKNH010000002.1"/>
</dbReference>
<dbReference type="SUPFAM" id="SSF51391">
    <property type="entry name" value="Thiamin phosphate synthase"/>
    <property type="match status" value="1"/>
</dbReference>
<gene>
    <name evidence="4" type="ORF">ISU02_04970</name>
</gene>
<dbReference type="Pfam" id="PF02581">
    <property type="entry name" value="TMP-TENI"/>
    <property type="match status" value="1"/>
</dbReference>
<dbReference type="PANTHER" id="PTHR20857">
    <property type="entry name" value="THIAMINE-PHOSPHATE PYROPHOSPHORYLASE"/>
    <property type="match status" value="1"/>
</dbReference>
<feature type="domain" description="Thiamine phosphate synthase/TenI" evidence="3">
    <location>
        <begin position="3"/>
        <end position="179"/>
    </location>
</feature>